<reference evidence="1 2" key="1">
    <citation type="submission" date="2020-07" db="EMBL/GenBank/DDBJ databases">
        <title>Sequencing the genomes of 1000 actinobacteria strains.</title>
        <authorList>
            <person name="Klenk H.-P."/>
        </authorList>
    </citation>
    <scope>NUCLEOTIDE SEQUENCE [LARGE SCALE GENOMIC DNA]</scope>
    <source>
        <strain evidence="1 2">DSM 26154</strain>
    </source>
</reference>
<gene>
    <name evidence="1" type="ORF">BJY20_002883</name>
</gene>
<evidence type="ECO:0000313" key="1">
    <source>
        <dbReference type="EMBL" id="NYF99491.1"/>
    </source>
</evidence>
<proteinExistence type="predicted"/>
<name>A0A852W1H7_9MICO</name>
<organism evidence="1 2">
    <name type="scientific">Janibacter cremeus</name>
    <dbReference type="NCBI Taxonomy" id="1285192"/>
    <lineage>
        <taxon>Bacteria</taxon>
        <taxon>Bacillati</taxon>
        <taxon>Actinomycetota</taxon>
        <taxon>Actinomycetes</taxon>
        <taxon>Micrococcales</taxon>
        <taxon>Intrasporangiaceae</taxon>
        <taxon>Janibacter</taxon>
    </lineage>
</organism>
<protein>
    <submittedName>
        <fullName evidence="1">Uncharacterized protein</fullName>
    </submittedName>
</protein>
<dbReference type="EMBL" id="JACCAE010000001">
    <property type="protein sequence ID" value="NYF99491.1"/>
    <property type="molecule type" value="Genomic_DNA"/>
</dbReference>
<dbReference type="Proteomes" id="UP000554054">
    <property type="component" value="Unassembled WGS sequence"/>
</dbReference>
<keyword evidence="2" id="KW-1185">Reference proteome</keyword>
<dbReference type="RefSeq" id="WP_185992186.1">
    <property type="nucleotide sequence ID" value="NZ_JACCAE010000001.1"/>
</dbReference>
<evidence type="ECO:0000313" key="2">
    <source>
        <dbReference type="Proteomes" id="UP000554054"/>
    </source>
</evidence>
<dbReference type="AlphaFoldDB" id="A0A852W1H7"/>
<sequence length="197" mass="21058">MSTASRGVVCLSATAASAADWVRRGIVPCHVLEHASWSVVVPARTSAAAGAPYDDALTVLASRHIRPRLGPAIGLFRFDDVAVLTGRAAGRASTRWALRDGDGRVVGGEDLPRLSPEDLHRTLASGPATREVPIRRVRDLWHRSELTHDEWLVEVITVLGLPGGRVLDGTDTHLGPVIAPHARSIAGFESAVKDVHQ</sequence>
<accession>A0A852W1H7</accession>
<comment type="caution">
    <text evidence="1">The sequence shown here is derived from an EMBL/GenBank/DDBJ whole genome shotgun (WGS) entry which is preliminary data.</text>
</comment>